<dbReference type="SUPFAM" id="SSF47413">
    <property type="entry name" value="lambda repressor-like DNA-binding domains"/>
    <property type="match status" value="1"/>
</dbReference>
<gene>
    <name evidence="2" type="ORF">FCN18_37875</name>
</gene>
<dbReference type="PROSITE" id="PS50943">
    <property type="entry name" value="HTH_CROC1"/>
    <property type="match status" value="1"/>
</dbReference>
<protein>
    <submittedName>
        <fullName evidence="2">Tetratricopeptide repeat protein</fullName>
    </submittedName>
</protein>
<evidence type="ECO:0000313" key="2">
    <source>
        <dbReference type="EMBL" id="TKG58454.1"/>
    </source>
</evidence>
<dbReference type="Gene3D" id="1.10.260.40">
    <property type="entry name" value="lambda repressor-like DNA-binding domains"/>
    <property type="match status" value="1"/>
</dbReference>
<dbReference type="Pfam" id="PF13424">
    <property type="entry name" value="TPR_12"/>
    <property type="match status" value="2"/>
</dbReference>
<evidence type="ECO:0000313" key="3">
    <source>
        <dbReference type="Proteomes" id="UP000309992"/>
    </source>
</evidence>
<dbReference type="CDD" id="cd00093">
    <property type="entry name" value="HTH_XRE"/>
    <property type="match status" value="1"/>
</dbReference>
<dbReference type="SUPFAM" id="SSF52540">
    <property type="entry name" value="P-loop containing nucleoside triphosphate hydrolases"/>
    <property type="match status" value="1"/>
</dbReference>
<dbReference type="SMART" id="SM00028">
    <property type="entry name" value="TPR"/>
    <property type="match status" value="5"/>
</dbReference>
<dbReference type="PRINTS" id="PR00364">
    <property type="entry name" value="DISEASERSIST"/>
</dbReference>
<dbReference type="Gene3D" id="3.40.50.300">
    <property type="entry name" value="P-loop containing nucleotide triphosphate hydrolases"/>
    <property type="match status" value="1"/>
</dbReference>
<reference evidence="2 3" key="1">
    <citation type="journal article" date="2015" name="Antonie Van Leeuwenhoek">
        <title>Prauserella endophytica sp. nov., an endophytic actinobacterium isolated from Tamarix taklamakanensis.</title>
        <authorList>
            <person name="Liu J.M."/>
            <person name="Habden X."/>
            <person name="Guo L."/>
            <person name="Tuo L."/>
            <person name="Jiang Z.K."/>
            <person name="Liu S.W."/>
            <person name="Liu X.F."/>
            <person name="Chen L."/>
            <person name="Li R.F."/>
            <person name="Zhang Y.Q."/>
            <person name="Sun C.H."/>
        </authorList>
    </citation>
    <scope>NUCLEOTIDE SEQUENCE [LARGE SCALE GENOMIC DNA]</scope>
    <source>
        <strain evidence="2 3">CGMCC 4.7182</strain>
    </source>
</reference>
<dbReference type="SMART" id="SM00382">
    <property type="entry name" value="AAA"/>
    <property type="match status" value="1"/>
</dbReference>
<dbReference type="InterPro" id="IPR011990">
    <property type="entry name" value="TPR-like_helical_dom_sf"/>
</dbReference>
<dbReference type="InterPro" id="IPR010982">
    <property type="entry name" value="Lambda_DNA-bd_dom_sf"/>
</dbReference>
<dbReference type="InterPro" id="IPR027417">
    <property type="entry name" value="P-loop_NTPase"/>
</dbReference>
<dbReference type="SUPFAM" id="SSF48452">
    <property type="entry name" value="TPR-like"/>
    <property type="match status" value="1"/>
</dbReference>
<dbReference type="Gene3D" id="1.25.40.10">
    <property type="entry name" value="Tetratricopeptide repeat domain"/>
    <property type="match status" value="1"/>
</dbReference>
<dbReference type="Gene3D" id="1.10.8.430">
    <property type="entry name" value="Helical domain of apoptotic protease-activating factors"/>
    <property type="match status" value="1"/>
</dbReference>
<organism evidence="2 3">
    <name type="scientific">Prauserella endophytica</name>
    <dbReference type="NCBI Taxonomy" id="1592324"/>
    <lineage>
        <taxon>Bacteria</taxon>
        <taxon>Bacillati</taxon>
        <taxon>Actinomycetota</taxon>
        <taxon>Actinomycetes</taxon>
        <taxon>Pseudonocardiales</taxon>
        <taxon>Pseudonocardiaceae</taxon>
        <taxon>Prauserella</taxon>
        <taxon>Prauserella coralliicola group</taxon>
    </lineage>
</organism>
<keyword evidence="3" id="KW-1185">Reference proteome</keyword>
<dbReference type="InterPro" id="IPR003593">
    <property type="entry name" value="AAA+_ATPase"/>
</dbReference>
<name>A0ABY2RTU9_9PSEU</name>
<dbReference type="SMART" id="SM00530">
    <property type="entry name" value="HTH_XRE"/>
    <property type="match status" value="1"/>
</dbReference>
<accession>A0ABY2RTU9</accession>
<comment type="caution">
    <text evidence="2">The sequence shown here is derived from an EMBL/GenBank/DDBJ whole genome shotgun (WGS) entry which is preliminary data.</text>
</comment>
<dbReference type="Proteomes" id="UP000309992">
    <property type="component" value="Unassembled WGS sequence"/>
</dbReference>
<dbReference type="EMBL" id="SWMS01000053">
    <property type="protein sequence ID" value="TKG58454.1"/>
    <property type="molecule type" value="Genomic_DNA"/>
</dbReference>
<sequence length="753" mass="81289">MAGITRFGMEVQRWRRQRGISLAVLSEMTSFSESYLSKVLHGHRSLPLSLATEIDTVLGAKGALLRLAEREEGLTRWDAMRPSQLPPALADFVGRTEYLRTLDTSLRIATPPGSAITTVIEGAPGIGKTALALHWAASLVERFPAGCLYADLQGFDVEQPRQPDAVLDEFLGALGVARAAEDSLSQRTARLRSVLASRPMLVVLDNAASYEQVRPLLPGAGSIVIITSRVHLSGLALHASATHVRLSPLRLHEGVQLLGELAGRARVAAETANAELIVRHCGGLPLAVRIAGEHLATQPHLTLREMAHQLGPQSSRLDFLASADETTNVRGVIDLSYRALKPAEATMFRLLGLHAQTPISVGAAAALAGTDIACGTQSLSALANSHLVESSPGQRVKMHHLVQLYATERVQAEETPAQRDGAVDRLLRWYCASAANATNVLAPDWAGRAIAVDTAGISPQQFAFDDHAGAMAWCETELDAIASVTHLAATRGISSAWMLPSTLQPFFYLTKKWSAWIDSASQALHCAKAAADDVGVARCQQNLAAVLSELGKTDDALTLLQDATRLHHNRGDDEGQGWTAVTLGLTYTRIDRPDDAIAAFTEAARLFERGGLELSVAVVHAMLGTVYGRVDRLDDGIDCLHEAIRIAKRHDSPLAESLARHHLGALYLHSEQPQRALPQLDRALAIRRIQGERWGYADTLVVRAEALTAMGEHELSMECLREAVAVFDDLKDPRGLELHATLATNPSFLDTEP</sequence>
<dbReference type="InterPro" id="IPR042197">
    <property type="entry name" value="Apaf_helical"/>
</dbReference>
<dbReference type="InterPro" id="IPR019734">
    <property type="entry name" value="TPR_rpt"/>
</dbReference>
<dbReference type="Pfam" id="PF13560">
    <property type="entry name" value="HTH_31"/>
    <property type="match status" value="1"/>
</dbReference>
<dbReference type="InterPro" id="IPR001387">
    <property type="entry name" value="Cro/C1-type_HTH"/>
</dbReference>
<evidence type="ECO:0000259" key="1">
    <source>
        <dbReference type="PROSITE" id="PS50943"/>
    </source>
</evidence>
<dbReference type="PANTHER" id="PTHR47691:SF3">
    <property type="entry name" value="HTH-TYPE TRANSCRIPTIONAL REGULATOR RV0890C-RELATED"/>
    <property type="match status" value="1"/>
</dbReference>
<proteinExistence type="predicted"/>
<feature type="domain" description="HTH cro/C1-type" evidence="1">
    <location>
        <begin position="11"/>
        <end position="65"/>
    </location>
</feature>
<dbReference type="PANTHER" id="PTHR47691">
    <property type="entry name" value="REGULATOR-RELATED"/>
    <property type="match status" value="1"/>
</dbReference>